<evidence type="ECO:0000313" key="1">
    <source>
        <dbReference type="EMBL" id="MDV6304441.1"/>
    </source>
</evidence>
<evidence type="ECO:0000313" key="2">
    <source>
        <dbReference type="Proteomes" id="UP001186104"/>
    </source>
</evidence>
<dbReference type="Gene3D" id="3.40.50.300">
    <property type="entry name" value="P-loop containing nucleotide triphosphate hydrolases"/>
    <property type="match status" value="1"/>
</dbReference>
<dbReference type="InterPro" id="IPR027417">
    <property type="entry name" value="P-loop_NTPase"/>
</dbReference>
<keyword evidence="2" id="KW-1185">Reference proteome</keyword>
<gene>
    <name evidence="1" type="ORF">R3P93_17920</name>
</gene>
<sequence length="313" mass="33400">MNLYRAHGYTISSDLDLKLPLDSQSDRRVGLSIVRGEPNPVPQPRSGADVPNELVDEGGRGHRVEVLDGETRFLVPAVGHFVASADSSVFAAHPDPQAKHPYILDVMAAGALIAMWLGLRGHTVLHASAAKVGRAAVAVVGPSGSGKSTVAALLSEAGYPLISDDLLRVDLKPNPTVFVSASELRLRANSASLCQGSSVASYRETSDGRTAVSCPTAVEDNLPLRAIVFPLPRRDIGSVVARRMASADALKQLLAAPRMLGWVDHGWLLRNFREMSQIAATVECWQVQIPWGPPFEVGLGQCIIEAITDSPQP</sequence>
<organism evidence="1 2">
    <name type="scientific">Rhodococcus cerastii</name>
    <dbReference type="NCBI Taxonomy" id="908616"/>
    <lineage>
        <taxon>Bacteria</taxon>
        <taxon>Bacillati</taxon>
        <taxon>Actinomycetota</taxon>
        <taxon>Actinomycetes</taxon>
        <taxon>Mycobacteriales</taxon>
        <taxon>Nocardiaceae</taxon>
        <taxon>Rhodococcus</taxon>
    </lineage>
</organism>
<dbReference type="Proteomes" id="UP001186104">
    <property type="component" value="Unassembled WGS sequence"/>
</dbReference>
<comment type="caution">
    <text evidence="1">The sequence shown here is derived from an EMBL/GenBank/DDBJ whole genome shotgun (WGS) entry which is preliminary data.</text>
</comment>
<dbReference type="RefSeq" id="WP_317533621.1">
    <property type="nucleotide sequence ID" value="NZ_JAWLKF010000010.1"/>
</dbReference>
<dbReference type="EMBL" id="JAWLKF010000010">
    <property type="protein sequence ID" value="MDV6304441.1"/>
    <property type="molecule type" value="Genomic_DNA"/>
</dbReference>
<protein>
    <recommendedName>
        <fullName evidence="3">Serine kinase</fullName>
    </recommendedName>
</protein>
<proteinExistence type="predicted"/>
<dbReference type="SUPFAM" id="SSF53795">
    <property type="entry name" value="PEP carboxykinase-like"/>
    <property type="match status" value="1"/>
</dbReference>
<accession>A0ABU4D5R3</accession>
<evidence type="ECO:0008006" key="3">
    <source>
        <dbReference type="Google" id="ProtNLM"/>
    </source>
</evidence>
<name>A0ABU4D5R3_9NOCA</name>
<reference evidence="1 2" key="1">
    <citation type="submission" date="2023-10" db="EMBL/GenBank/DDBJ databases">
        <title>Development of a sustainable strategy for remediation of hydrocarbon-contaminated territories based on the waste exchange concept.</title>
        <authorList>
            <person name="Krivoruchko A."/>
        </authorList>
    </citation>
    <scope>NUCLEOTIDE SEQUENCE [LARGE SCALE GENOMIC DNA]</scope>
    <source>
        <strain evidence="1 2">IEGM 1327</strain>
    </source>
</reference>